<protein>
    <submittedName>
        <fullName evidence="1">Uncharacterized protein</fullName>
    </submittedName>
</protein>
<dbReference type="Proteomes" id="UP000651120">
    <property type="component" value="Unassembled WGS sequence"/>
</dbReference>
<dbReference type="EMBL" id="DUJP01000030">
    <property type="protein sequence ID" value="HII47634.1"/>
    <property type="molecule type" value="Genomic_DNA"/>
</dbReference>
<gene>
    <name evidence="1" type="ORF">HA333_09415</name>
</gene>
<dbReference type="AlphaFoldDB" id="A0A832W547"/>
<dbReference type="GeneID" id="1463934"/>
<dbReference type="OMA" id="KAGRTYM"/>
<accession>A0A832W547</accession>
<evidence type="ECO:0000313" key="2">
    <source>
        <dbReference type="Proteomes" id="UP000651120"/>
    </source>
</evidence>
<dbReference type="RefSeq" id="WP_011009220.1">
    <property type="nucleotide sequence ID" value="NZ_DUJP01000030.1"/>
</dbReference>
<organism evidence="1 2">
    <name type="scientific">Pyrobaculum aerophilum</name>
    <dbReference type="NCBI Taxonomy" id="13773"/>
    <lineage>
        <taxon>Archaea</taxon>
        <taxon>Thermoproteota</taxon>
        <taxon>Thermoprotei</taxon>
        <taxon>Thermoproteales</taxon>
        <taxon>Thermoproteaceae</taxon>
        <taxon>Pyrobaculum</taxon>
    </lineage>
</organism>
<comment type="caution">
    <text evidence="1">The sequence shown here is derived from an EMBL/GenBank/DDBJ whole genome shotgun (WGS) entry which is preliminary data.</text>
</comment>
<evidence type="ECO:0000313" key="1">
    <source>
        <dbReference type="EMBL" id="HII47634.1"/>
    </source>
</evidence>
<proteinExistence type="predicted"/>
<reference evidence="1" key="1">
    <citation type="journal article" date="2020" name="bioRxiv">
        <title>A rank-normalized archaeal taxonomy based on genome phylogeny resolves widespread incomplete and uneven classifications.</title>
        <authorList>
            <person name="Rinke C."/>
            <person name="Chuvochina M."/>
            <person name="Mussig A.J."/>
            <person name="Chaumeil P.-A."/>
            <person name="Waite D.W."/>
            <person name="Whitman W.B."/>
            <person name="Parks D.H."/>
            <person name="Hugenholtz P."/>
        </authorList>
    </citation>
    <scope>NUCLEOTIDE SEQUENCE</scope>
    <source>
        <strain evidence="1">UBA8839</strain>
    </source>
</reference>
<name>A0A832W547_9CREN</name>
<sequence length="218" mass="23395">MAQRRGLFRIVTPKGWAVLPPGAEAVLWPPVDLPKARALDLAEHRALLPISISVVKVLAEPGRNMYLLKAGRTYMLSASRTAKSSTPPAGVTHELRLFCGGPCDLSPLYFLSLPRGATAVVRGFIDVEPAGRWALAPPPPEGDPKGGLDILADPQRAKALLALVYDKSKETRKLACDLGLWTPCPGEGPGRFTTAALHALRLIAHFLPDRTEAAEDEG</sequence>